<accession>A0AAU9UIZ6</accession>
<name>A0AAU9UIZ6_EUPED</name>
<gene>
    <name evidence="1" type="ORF">EEDITHA_LOCUS14626</name>
</gene>
<keyword evidence="2" id="KW-1185">Reference proteome</keyword>
<dbReference type="AlphaFoldDB" id="A0AAU9UIZ6"/>
<dbReference type="Pfam" id="PF05380">
    <property type="entry name" value="Peptidase_A17"/>
    <property type="match status" value="1"/>
</dbReference>
<evidence type="ECO:0000313" key="1">
    <source>
        <dbReference type="EMBL" id="CAH2099679.1"/>
    </source>
</evidence>
<evidence type="ECO:0000313" key="2">
    <source>
        <dbReference type="Proteomes" id="UP001153954"/>
    </source>
</evidence>
<dbReference type="InterPro" id="IPR008042">
    <property type="entry name" value="Retrotrans_Pao"/>
</dbReference>
<sequence>MSLFDLLGFASAVTVRAKQLLQEVWRRGTTWDKGLPEDLTEEWKAWMTRLQSLNNVAIPRLYLEYSDAVNLQLHVFTDASESAYSAVLYWRATTPTDKVYLSLIIAKAKVAQVHKLLRALAVGSRWLEPTSIPRLELQAALMKARLAEAVLEEHPRKPDSKTYWTDSKTVLTWIKTGSWSYKL</sequence>
<dbReference type="Proteomes" id="UP001153954">
    <property type="component" value="Unassembled WGS sequence"/>
</dbReference>
<dbReference type="PANTHER" id="PTHR47331">
    <property type="entry name" value="PHD-TYPE DOMAIN-CONTAINING PROTEIN"/>
    <property type="match status" value="1"/>
</dbReference>
<evidence type="ECO:0008006" key="3">
    <source>
        <dbReference type="Google" id="ProtNLM"/>
    </source>
</evidence>
<reference evidence="1" key="1">
    <citation type="submission" date="2022-03" db="EMBL/GenBank/DDBJ databases">
        <authorList>
            <person name="Tunstrom K."/>
        </authorList>
    </citation>
    <scope>NUCLEOTIDE SEQUENCE</scope>
</reference>
<organism evidence="1 2">
    <name type="scientific">Euphydryas editha</name>
    <name type="common">Edith's checkerspot</name>
    <dbReference type="NCBI Taxonomy" id="104508"/>
    <lineage>
        <taxon>Eukaryota</taxon>
        <taxon>Metazoa</taxon>
        <taxon>Ecdysozoa</taxon>
        <taxon>Arthropoda</taxon>
        <taxon>Hexapoda</taxon>
        <taxon>Insecta</taxon>
        <taxon>Pterygota</taxon>
        <taxon>Neoptera</taxon>
        <taxon>Endopterygota</taxon>
        <taxon>Lepidoptera</taxon>
        <taxon>Glossata</taxon>
        <taxon>Ditrysia</taxon>
        <taxon>Papilionoidea</taxon>
        <taxon>Nymphalidae</taxon>
        <taxon>Nymphalinae</taxon>
        <taxon>Euphydryas</taxon>
    </lineage>
</organism>
<dbReference type="PANTHER" id="PTHR47331:SF6">
    <property type="entry name" value="DOUBLECORTIN DOMAIN-CONTAINING PROTEIN"/>
    <property type="match status" value="1"/>
</dbReference>
<protein>
    <recommendedName>
        <fullName evidence="3">Reverse transcriptase/retrotransposon-derived protein RNase H-like domain-containing protein</fullName>
    </recommendedName>
</protein>
<comment type="caution">
    <text evidence="1">The sequence shown here is derived from an EMBL/GenBank/DDBJ whole genome shotgun (WGS) entry which is preliminary data.</text>
</comment>
<proteinExistence type="predicted"/>
<dbReference type="EMBL" id="CAKOGL010000022">
    <property type="protein sequence ID" value="CAH2099679.1"/>
    <property type="molecule type" value="Genomic_DNA"/>
</dbReference>